<keyword evidence="1 6" id="KW-0547">Nucleotide-binding</keyword>
<dbReference type="GO" id="GO:0052855">
    <property type="term" value="F:ADP-dependent NAD(P)H-hydrate dehydratase activity"/>
    <property type="evidence" value="ECO:0007669"/>
    <property type="project" value="UniProtKB-UniRule"/>
</dbReference>
<dbReference type="SUPFAM" id="SSF53613">
    <property type="entry name" value="Ribokinase-like"/>
    <property type="match status" value="1"/>
</dbReference>
<dbReference type="GO" id="GO:0005524">
    <property type="term" value="F:ATP binding"/>
    <property type="evidence" value="ECO:0007669"/>
    <property type="project" value="UniProtKB-KW"/>
</dbReference>
<keyword evidence="2 6" id="KW-0067">ATP-binding</keyword>
<comment type="caution">
    <text evidence="8">The sequence shown here is derived from an EMBL/GenBank/DDBJ whole genome shotgun (WGS) entry which is preliminary data.</text>
</comment>
<dbReference type="InterPro" id="IPR000631">
    <property type="entry name" value="CARKD"/>
</dbReference>
<gene>
    <name evidence="6" type="primary">nnrD</name>
    <name evidence="8" type="ORF">HMPREF3187_01626</name>
</gene>
<proteinExistence type="inferred from homology"/>
<reference evidence="8 9" key="1">
    <citation type="submission" date="2016-01" db="EMBL/GenBank/DDBJ databases">
        <authorList>
            <person name="Oliw E.H."/>
        </authorList>
    </citation>
    <scope>NUCLEOTIDE SEQUENCE [LARGE SCALE GENOMIC DNA]</scope>
    <source>
        <strain evidence="8 9">KA00635</strain>
    </source>
</reference>
<feature type="binding site" evidence="6">
    <location>
        <position position="226"/>
    </location>
    <ligand>
        <name>AMP</name>
        <dbReference type="ChEBI" id="CHEBI:456215"/>
    </ligand>
</feature>
<organism evidence="8 9">
    <name type="scientific">Aerococcus christensenii</name>
    <dbReference type="NCBI Taxonomy" id="87541"/>
    <lineage>
        <taxon>Bacteria</taxon>
        <taxon>Bacillati</taxon>
        <taxon>Bacillota</taxon>
        <taxon>Bacilli</taxon>
        <taxon>Lactobacillales</taxon>
        <taxon>Aerococcaceae</taxon>
        <taxon>Aerococcus</taxon>
    </lineage>
</organism>
<protein>
    <recommendedName>
        <fullName evidence="6">ADP-dependent (S)-NAD(P)H-hydrate dehydratase</fullName>
        <ecNumber evidence="6">4.2.1.136</ecNumber>
    </recommendedName>
    <alternativeName>
        <fullName evidence="6">ADP-dependent NAD(P)HX dehydratase</fullName>
    </alternativeName>
</protein>
<dbReference type="Proteomes" id="UP000070422">
    <property type="component" value="Unassembled WGS sequence"/>
</dbReference>
<dbReference type="GO" id="GO:0046496">
    <property type="term" value="P:nicotinamide nucleotide metabolic process"/>
    <property type="evidence" value="ECO:0007669"/>
    <property type="project" value="UniProtKB-UniRule"/>
</dbReference>
<dbReference type="CDD" id="cd01171">
    <property type="entry name" value="YXKO-related"/>
    <property type="match status" value="1"/>
</dbReference>
<feature type="binding site" evidence="6">
    <location>
        <position position="162"/>
    </location>
    <ligand>
        <name>(6S)-NADPHX</name>
        <dbReference type="ChEBI" id="CHEBI:64076"/>
    </ligand>
</feature>
<dbReference type="PANTHER" id="PTHR12592">
    <property type="entry name" value="ATP-DEPENDENT (S)-NAD(P)H-HYDRATE DEHYDRATASE FAMILY MEMBER"/>
    <property type="match status" value="1"/>
</dbReference>
<dbReference type="AlphaFoldDB" id="A0A133XS25"/>
<dbReference type="PATRIC" id="fig|87541.4.peg.1615"/>
<evidence type="ECO:0000256" key="4">
    <source>
        <dbReference type="ARBA" id="ARBA00023027"/>
    </source>
</evidence>
<evidence type="ECO:0000313" key="9">
    <source>
        <dbReference type="Proteomes" id="UP000070422"/>
    </source>
</evidence>
<comment type="function">
    <text evidence="6">Catalyzes the dehydration of the S-form of NAD(P)HX at the expense of ADP, which is converted to AMP. Together with NAD(P)HX epimerase, which catalyzes the epimerization of the S- and R-forms, the enzyme allows the repair of both epimers of NAD(P)HX, a damaged form of NAD(P)H that is a result of enzymatic or heat-dependent hydration.</text>
</comment>
<feature type="binding site" evidence="6">
    <location>
        <position position="107"/>
    </location>
    <ligand>
        <name>(6S)-NADPHX</name>
        <dbReference type="ChEBI" id="CHEBI:64076"/>
    </ligand>
</feature>
<comment type="catalytic activity">
    <reaction evidence="6">
        <text>(6S)-NADPHX + ADP = AMP + phosphate + NADPH + H(+)</text>
        <dbReference type="Rhea" id="RHEA:32235"/>
        <dbReference type="ChEBI" id="CHEBI:15378"/>
        <dbReference type="ChEBI" id="CHEBI:43474"/>
        <dbReference type="ChEBI" id="CHEBI:57783"/>
        <dbReference type="ChEBI" id="CHEBI:64076"/>
        <dbReference type="ChEBI" id="CHEBI:456215"/>
        <dbReference type="ChEBI" id="CHEBI:456216"/>
        <dbReference type="EC" id="4.2.1.136"/>
    </reaction>
</comment>
<accession>A0A133XS25</accession>
<keyword evidence="4 6" id="KW-0520">NAD</keyword>
<evidence type="ECO:0000259" key="7">
    <source>
        <dbReference type="PROSITE" id="PS51383"/>
    </source>
</evidence>
<dbReference type="Pfam" id="PF01256">
    <property type="entry name" value="Carb_kinase"/>
    <property type="match status" value="1"/>
</dbReference>
<comment type="subunit">
    <text evidence="6">Homotetramer.</text>
</comment>
<dbReference type="InterPro" id="IPR017953">
    <property type="entry name" value="Carbohydrate_kinase_pred_CS"/>
</dbReference>
<dbReference type="GO" id="GO:0110051">
    <property type="term" value="P:metabolite repair"/>
    <property type="evidence" value="ECO:0007669"/>
    <property type="project" value="TreeGrafter"/>
</dbReference>
<evidence type="ECO:0000256" key="1">
    <source>
        <dbReference type="ARBA" id="ARBA00022741"/>
    </source>
</evidence>
<comment type="catalytic activity">
    <reaction evidence="6">
        <text>(6S)-NADHX + ADP = AMP + phosphate + NADH + H(+)</text>
        <dbReference type="Rhea" id="RHEA:32223"/>
        <dbReference type="ChEBI" id="CHEBI:15378"/>
        <dbReference type="ChEBI" id="CHEBI:43474"/>
        <dbReference type="ChEBI" id="CHEBI:57945"/>
        <dbReference type="ChEBI" id="CHEBI:64074"/>
        <dbReference type="ChEBI" id="CHEBI:456215"/>
        <dbReference type="ChEBI" id="CHEBI:456216"/>
        <dbReference type="EC" id="4.2.1.136"/>
    </reaction>
</comment>
<sequence length="289" mass="31246">MEGHLVSRKITLQEVQAHWPSREKDVYKGNFGHVLLIGGNERMGGAIQLAANACILSGAGLTTVATAGSNLPAIHSVRPEAMVVAWEAIEDWRELMANKDTLAIGPGLGGEPSRFIAIMKALQPLIQEKVVLLDADALTLYSQFEDELAFLSEAKGLIFTPHVGEWRRLCQEKIAPTDKEKVLDYAQNKHLTLVLKGAPSQVFLGRQGLIYENTRGNPGMAIGGMGDTLTGILAGLVGQYQSVDSAVLSGVFLHSYAADLIYQKDYVVIPSRLAASLPEVMKNLEGKNV</sequence>
<dbReference type="HAMAP" id="MF_01965">
    <property type="entry name" value="NADHX_dehydratase"/>
    <property type="match status" value="1"/>
</dbReference>
<dbReference type="PANTHER" id="PTHR12592:SF0">
    <property type="entry name" value="ATP-DEPENDENT (S)-NAD(P)H-HYDRATE DEHYDRATASE"/>
    <property type="match status" value="1"/>
</dbReference>
<evidence type="ECO:0000256" key="5">
    <source>
        <dbReference type="ARBA" id="ARBA00023239"/>
    </source>
</evidence>
<dbReference type="NCBIfam" id="TIGR00196">
    <property type="entry name" value="yjeF_cterm"/>
    <property type="match status" value="1"/>
</dbReference>
<dbReference type="STRING" id="87541.AWM71_07580"/>
<dbReference type="PROSITE" id="PS01050">
    <property type="entry name" value="YJEF_C_2"/>
    <property type="match status" value="1"/>
</dbReference>
<feature type="domain" description="YjeF C-terminal" evidence="7">
    <location>
        <begin position="11"/>
        <end position="284"/>
    </location>
</feature>
<dbReference type="GO" id="GO:0052856">
    <property type="term" value="F:NAD(P)HX epimerase activity"/>
    <property type="evidence" value="ECO:0007669"/>
    <property type="project" value="TreeGrafter"/>
</dbReference>
<dbReference type="RefSeq" id="WP_060937299.1">
    <property type="nucleotide sequence ID" value="NZ_JASOZP010000013.1"/>
</dbReference>
<comment type="similarity">
    <text evidence="6">Belongs to the NnrD/CARKD family.</text>
</comment>
<feature type="binding site" evidence="6">
    <location>
        <position position="227"/>
    </location>
    <ligand>
        <name>(6S)-NADPHX</name>
        <dbReference type="ChEBI" id="CHEBI:64076"/>
    </ligand>
</feature>
<dbReference type="EC" id="4.2.1.136" evidence="6"/>
<dbReference type="EMBL" id="LSCQ01000090">
    <property type="protein sequence ID" value="KXB33737.1"/>
    <property type="molecule type" value="Genomic_DNA"/>
</dbReference>
<dbReference type="PROSITE" id="PS51383">
    <property type="entry name" value="YJEF_C_3"/>
    <property type="match status" value="1"/>
</dbReference>
<feature type="binding site" evidence="6">
    <location>
        <position position="46"/>
    </location>
    <ligand>
        <name>(6S)-NADPHX</name>
        <dbReference type="ChEBI" id="CHEBI:64076"/>
    </ligand>
</feature>
<dbReference type="Gene3D" id="3.40.1190.20">
    <property type="match status" value="1"/>
</dbReference>
<dbReference type="InterPro" id="IPR029056">
    <property type="entry name" value="Ribokinase-like"/>
</dbReference>
<evidence type="ECO:0000313" key="8">
    <source>
        <dbReference type="EMBL" id="KXB33737.1"/>
    </source>
</evidence>
<feature type="binding site" evidence="6">
    <location>
        <begin position="196"/>
        <end position="200"/>
    </location>
    <ligand>
        <name>AMP</name>
        <dbReference type="ChEBI" id="CHEBI:456215"/>
    </ligand>
</feature>
<evidence type="ECO:0000256" key="6">
    <source>
        <dbReference type="HAMAP-Rule" id="MF_01965"/>
    </source>
</evidence>
<name>A0A133XS25_9LACT</name>
<dbReference type="OrthoDB" id="9806925at2"/>
<keyword evidence="5 6" id="KW-0456">Lyase</keyword>
<evidence type="ECO:0000256" key="3">
    <source>
        <dbReference type="ARBA" id="ARBA00022857"/>
    </source>
</evidence>
<evidence type="ECO:0000256" key="2">
    <source>
        <dbReference type="ARBA" id="ARBA00022840"/>
    </source>
</evidence>
<keyword evidence="3 6" id="KW-0521">NADP</keyword>
<comment type="cofactor">
    <cofactor evidence="6">
        <name>Mg(2+)</name>
        <dbReference type="ChEBI" id="CHEBI:18420"/>
    </cofactor>
</comment>